<gene>
    <name evidence="3" type="ORF">HPK16_07845</name>
</gene>
<feature type="domain" description="Bacterial Ig" evidence="2">
    <location>
        <begin position="437"/>
        <end position="518"/>
    </location>
</feature>
<proteinExistence type="predicted"/>
<evidence type="ECO:0000313" key="4">
    <source>
        <dbReference type="Proteomes" id="UP000548787"/>
    </source>
</evidence>
<keyword evidence="1" id="KW-0732">Signal</keyword>
<evidence type="ECO:0000313" key="3">
    <source>
        <dbReference type="EMBL" id="MBA3926251.1"/>
    </source>
</evidence>
<dbReference type="Gene3D" id="2.160.20.10">
    <property type="entry name" value="Single-stranded right-handed beta-helix, Pectin lyase-like"/>
    <property type="match status" value="1"/>
</dbReference>
<dbReference type="RefSeq" id="WP_181676438.1">
    <property type="nucleotide sequence ID" value="NZ_JABJVM010000006.1"/>
</dbReference>
<feature type="signal peptide" evidence="1">
    <location>
        <begin position="1"/>
        <end position="29"/>
    </location>
</feature>
<dbReference type="InterPro" id="IPR011050">
    <property type="entry name" value="Pectin_lyase_fold/virulence"/>
</dbReference>
<reference evidence="3 4" key="1">
    <citation type="submission" date="2020-05" db="EMBL/GenBank/DDBJ databases">
        <authorList>
            <person name="Carlin C.R."/>
        </authorList>
    </citation>
    <scope>NUCLEOTIDE SEQUENCE [LARGE SCALE GENOMIC DNA]</scope>
    <source>
        <strain evidence="3 4">FSL W9-0585</strain>
    </source>
</reference>
<keyword evidence="4" id="KW-1185">Reference proteome</keyword>
<dbReference type="Pfam" id="PF20622">
    <property type="entry name" value="Big_15"/>
    <property type="match status" value="1"/>
</dbReference>
<evidence type="ECO:0000256" key="1">
    <source>
        <dbReference type="SAM" id="SignalP"/>
    </source>
</evidence>
<feature type="chain" id="PRO_5030820006" evidence="1">
    <location>
        <begin position="30"/>
        <end position="519"/>
    </location>
</feature>
<evidence type="ECO:0000259" key="2">
    <source>
        <dbReference type="Pfam" id="PF20622"/>
    </source>
</evidence>
<protein>
    <submittedName>
        <fullName evidence="3">Right-handed parallel beta-helix repeat-containing protein</fullName>
    </submittedName>
</protein>
<dbReference type="AlphaFoldDB" id="A0A7W1YG26"/>
<dbReference type="Proteomes" id="UP000548787">
    <property type="component" value="Unassembled WGS sequence"/>
</dbReference>
<dbReference type="InterPro" id="IPR046746">
    <property type="entry name" value="Big_15"/>
</dbReference>
<comment type="caution">
    <text evidence="3">The sequence shown here is derived from an EMBL/GenBank/DDBJ whole genome shotgun (WGS) entry which is preliminary data.</text>
</comment>
<reference evidence="3 4" key="2">
    <citation type="submission" date="2020-08" db="EMBL/GenBank/DDBJ databases">
        <title>Listeria ohnekaius sp. nov. and Listeria portnoyii sp. nov. isolated from non-agricultural and natural environments.</title>
        <authorList>
            <person name="Weller D."/>
            <person name="Belias A.M."/>
            <person name="Liao J."/>
            <person name="Guo S."/>
            <person name="Orsi R.H."/>
            <person name="Wiedmann M."/>
        </authorList>
    </citation>
    <scope>NUCLEOTIDE SEQUENCE [LARGE SCALE GENOMIC DNA]</scope>
    <source>
        <strain evidence="3 4">FSL W9-0585</strain>
    </source>
</reference>
<name>A0A7W1YG26_9LIST</name>
<accession>A0A7W1YG26</accession>
<dbReference type="SUPFAM" id="SSF51126">
    <property type="entry name" value="Pectin lyase-like"/>
    <property type="match status" value="1"/>
</dbReference>
<dbReference type="EMBL" id="JABJVM010000006">
    <property type="protein sequence ID" value="MBA3926251.1"/>
    <property type="molecule type" value="Genomic_DNA"/>
</dbReference>
<sequence length="519" mass="57621">MKKSIVASLIVAASLICMYLHMNTIHAQAASEVDLKPLLEKAGSGTLVLKDKKDVTYVVNAPITNVKSSIQGAPGGSYIKANFKGYGNTKTPYLLSYQAGINNKSVKNVTFNLALIGRGAIHFEQNNAITIENSAFTGYSKQYGYYKTDSSISFTDSQNITIKNNRFFDNGYQYGRNTNDLNRSVTIQGNKGNQYEISGNEFTRVNQAIVIQGDRISRLNIHNNAFNNVVDNSIYLLKIPTANIYNNDFNKGQKTSSPDEGIVLDGGYFKITNNRVYNVLNKFIAINGNTARVDVTLNHIKNEKTKIRPAVIAWRNNRDYVVSQLNLSNNWIDTDTAPANYDVIPIGKVAKLAIQNNQITLNGLANYQKIFSLLGQTAVDSVSITGNNIIPRKGSTISKNALLMREQLPTIPRIKQLALVGNHFPGKYPAILNTLKGSITPNTYRNKSIYMTGRYTGTVVKARLIVNGVPKNWGGKFEKGIFVYYVGAKTNFKLTDKVELIAYNANNKQLDRKRLKIIN</sequence>
<organism evidence="3 4">
    <name type="scientific">Listeria rustica</name>
    <dbReference type="NCBI Taxonomy" id="2713503"/>
    <lineage>
        <taxon>Bacteria</taxon>
        <taxon>Bacillati</taxon>
        <taxon>Bacillota</taxon>
        <taxon>Bacilli</taxon>
        <taxon>Bacillales</taxon>
        <taxon>Listeriaceae</taxon>
        <taxon>Listeria</taxon>
    </lineage>
</organism>
<dbReference type="InterPro" id="IPR012334">
    <property type="entry name" value="Pectin_lyas_fold"/>
</dbReference>